<comment type="caution">
    <text evidence="1">The sequence shown here is derived from an EMBL/GenBank/DDBJ whole genome shotgun (WGS) entry which is preliminary data.</text>
</comment>
<sequence length="181" mass="20376">MLGDMARAMLVKGKMPPRFWKYAYVSACFIHNCLPNYHCPRSSPYEDIYGPRPSTTTIYPFGTEAIIHILEPKQAQKMSARGLVCCLLKLLTRSGAWLLWDPEKNCLLQPASIFFPSFQPTGVLATPEQKGAPQRMLNSMTLGEVPKKSLFEKEISEVDYLPPAKDITIPQHLGQALCRPH</sequence>
<protein>
    <submittedName>
        <fullName evidence="1">Uncharacterized protein</fullName>
    </submittedName>
</protein>
<dbReference type="OrthoDB" id="2640446at2759"/>
<dbReference type="EMBL" id="AVOT02041949">
    <property type="protein sequence ID" value="MBW0537336.1"/>
    <property type="molecule type" value="Genomic_DNA"/>
</dbReference>
<evidence type="ECO:0000313" key="2">
    <source>
        <dbReference type="Proteomes" id="UP000765509"/>
    </source>
</evidence>
<dbReference type="Proteomes" id="UP000765509">
    <property type="component" value="Unassembled WGS sequence"/>
</dbReference>
<accession>A0A9Q3FHD6</accession>
<dbReference type="AlphaFoldDB" id="A0A9Q3FHD6"/>
<organism evidence="1 2">
    <name type="scientific">Austropuccinia psidii MF-1</name>
    <dbReference type="NCBI Taxonomy" id="1389203"/>
    <lineage>
        <taxon>Eukaryota</taxon>
        <taxon>Fungi</taxon>
        <taxon>Dikarya</taxon>
        <taxon>Basidiomycota</taxon>
        <taxon>Pucciniomycotina</taxon>
        <taxon>Pucciniomycetes</taxon>
        <taxon>Pucciniales</taxon>
        <taxon>Sphaerophragmiaceae</taxon>
        <taxon>Austropuccinia</taxon>
    </lineage>
</organism>
<evidence type="ECO:0000313" key="1">
    <source>
        <dbReference type="EMBL" id="MBW0537336.1"/>
    </source>
</evidence>
<proteinExistence type="predicted"/>
<gene>
    <name evidence="1" type="ORF">O181_077051</name>
</gene>
<name>A0A9Q3FHD6_9BASI</name>
<keyword evidence="2" id="KW-1185">Reference proteome</keyword>
<reference evidence="1" key="1">
    <citation type="submission" date="2021-03" db="EMBL/GenBank/DDBJ databases">
        <title>Draft genome sequence of rust myrtle Austropuccinia psidii MF-1, a brazilian biotype.</title>
        <authorList>
            <person name="Quecine M.C."/>
            <person name="Pachon D.M.R."/>
            <person name="Bonatelli M.L."/>
            <person name="Correr F.H."/>
            <person name="Franceschini L.M."/>
            <person name="Leite T.F."/>
            <person name="Margarido G.R.A."/>
            <person name="Almeida C.A."/>
            <person name="Ferrarezi J.A."/>
            <person name="Labate C.A."/>
        </authorList>
    </citation>
    <scope>NUCLEOTIDE SEQUENCE</scope>
    <source>
        <strain evidence="1">MF-1</strain>
    </source>
</reference>